<comment type="caution">
    <text evidence="1">The sequence shown here is derived from an EMBL/GenBank/DDBJ whole genome shotgun (WGS) entry which is preliminary data.</text>
</comment>
<dbReference type="Proteomes" id="UP001605261">
    <property type="component" value="Unassembled WGS sequence"/>
</dbReference>
<evidence type="ECO:0000313" key="2">
    <source>
        <dbReference type="Proteomes" id="UP001605261"/>
    </source>
</evidence>
<sequence>MTPLDKAIRRELQVGDDTYTLTIDPSGLKLVLKGRRKGLELQWTELVNGDAALAAALQASLAAK</sequence>
<organism evidence="1 2">
    <name type="scientific">Stenotrophomonas nematodicola</name>
    <dbReference type="NCBI Taxonomy" id="2656746"/>
    <lineage>
        <taxon>Bacteria</taxon>
        <taxon>Pseudomonadati</taxon>
        <taxon>Pseudomonadota</taxon>
        <taxon>Gammaproteobacteria</taxon>
        <taxon>Lysobacterales</taxon>
        <taxon>Lysobacteraceae</taxon>
        <taxon>Stenotrophomonas</taxon>
    </lineage>
</organism>
<dbReference type="RefSeq" id="WP_259203111.1">
    <property type="nucleotide sequence ID" value="NZ_JBHGCJ010000007.1"/>
</dbReference>
<reference evidence="1 2" key="1">
    <citation type="submission" date="2024-09" db="EMBL/GenBank/DDBJ databases">
        <authorList>
            <consortium name="All-Russian atlas of soil microorganisms"/>
            <consortium name="as a basis for the search for new antimicrobial producers and enzymes with unique properties"/>
            <person name="Sokolova E.A."/>
            <person name="Voronina E.N."/>
        </authorList>
    </citation>
    <scope>NUCLEOTIDE SEQUENCE [LARGE SCALE GENOMIC DNA]</scope>
    <source>
        <strain evidence="1 2">AF-22b-331.1</strain>
    </source>
</reference>
<gene>
    <name evidence="1" type="ORF">ACEU0G_003663</name>
</gene>
<proteinExistence type="predicted"/>
<accession>A0ABW7CZD0</accession>
<keyword evidence="2" id="KW-1185">Reference proteome</keyword>
<name>A0ABW7CZD0_9GAMM</name>
<protein>
    <submittedName>
        <fullName evidence="1">Uncharacterized protein</fullName>
    </submittedName>
</protein>
<dbReference type="EMBL" id="JBHGCJ010000007">
    <property type="protein sequence ID" value="MFG6109647.1"/>
    <property type="molecule type" value="Genomic_DNA"/>
</dbReference>
<evidence type="ECO:0000313" key="1">
    <source>
        <dbReference type="EMBL" id="MFG6109647.1"/>
    </source>
</evidence>